<dbReference type="InterPro" id="IPR000157">
    <property type="entry name" value="TIR_dom"/>
</dbReference>
<dbReference type="GeneID" id="107016590"/>
<evidence type="ECO:0000313" key="3">
    <source>
        <dbReference type="Proteomes" id="UP000694930"/>
    </source>
</evidence>
<name>A0ABM1V875_SOLPN</name>
<evidence type="ECO:0000259" key="2">
    <source>
        <dbReference type="PROSITE" id="PS50104"/>
    </source>
</evidence>
<dbReference type="Pfam" id="PF01582">
    <property type="entry name" value="TIR"/>
    <property type="match status" value="1"/>
</dbReference>
<evidence type="ECO:0000256" key="1">
    <source>
        <dbReference type="ARBA" id="ARBA00023027"/>
    </source>
</evidence>
<dbReference type="SUPFAM" id="SSF52058">
    <property type="entry name" value="L domain-like"/>
    <property type="match status" value="1"/>
</dbReference>
<organism evidence="3 4">
    <name type="scientific">Solanum pennellii</name>
    <name type="common">Tomato</name>
    <name type="synonym">Lycopersicon pennellii</name>
    <dbReference type="NCBI Taxonomy" id="28526"/>
    <lineage>
        <taxon>Eukaryota</taxon>
        <taxon>Viridiplantae</taxon>
        <taxon>Streptophyta</taxon>
        <taxon>Embryophyta</taxon>
        <taxon>Tracheophyta</taxon>
        <taxon>Spermatophyta</taxon>
        <taxon>Magnoliopsida</taxon>
        <taxon>eudicotyledons</taxon>
        <taxon>Gunneridae</taxon>
        <taxon>Pentapetalae</taxon>
        <taxon>asterids</taxon>
        <taxon>lamiids</taxon>
        <taxon>Solanales</taxon>
        <taxon>Solanaceae</taxon>
        <taxon>Solanoideae</taxon>
        <taxon>Solaneae</taxon>
        <taxon>Solanum</taxon>
        <taxon>Solanum subgen. Lycopersicon</taxon>
    </lineage>
</organism>
<dbReference type="Gene3D" id="3.40.50.10140">
    <property type="entry name" value="Toll/interleukin-1 receptor homology (TIR) domain"/>
    <property type="match status" value="1"/>
</dbReference>
<dbReference type="PANTHER" id="PTHR32009:SF156">
    <property type="entry name" value="TOLL_INTERLEUKIN-1 RECEPTOR-LIKE PROTEIN ISOFORM X1"/>
    <property type="match status" value="1"/>
</dbReference>
<accession>A0ABM1V875</accession>
<keyword evidence="1" id="KW-0520">NAD</keyword>
<reference evidence="3" key="1">
    <citation type="journal article" date="2014" name="Nat. Genet.">
        <title>The genome of the stress-tolerant wild tomato species Solanum pennellii.</title>
        <authorList>
            <person name="Bolger A."/>
            <person name="Scossa F."/>
            <person name="Bolger M.E."/>
            <person name="Lanz C."/>
            <person name="Maumus F."/>
            <person name="Tohge T."/>
            <person name="Quesneville H."/>
            <person name="Alseekh S."/>
            <person name="Sorensen I."/>
            <person name="Lichtenstein G."/>
            <person name="Fich E.A."/>
            <person name="Conte M."/>
            <person name="Keller H."/>
            <person name="Schneeberger K."/>
            <person name="Schwacke R."/>
            <person name="Ofner I."/>
            <person name="Vrebalov J."/>
            <person name="Xu Y."/>
            <person name="Osorio S."/>
            <person name="Aflitos S.A."/>
            <person name="Schijlen E."/>
            <person name="Jimenez-Gomez J.M."/>
            <person name="Ryngajllo M."/>
            <person name="Kimura S."/>
            <person name="Kumar R."/>
            <person name="Koenig D."/>
            <person name="Headland L.R."/>
            <person name="Maloof J.N."/>
            <person name="Sinha N."/>
            <person name="van Ham R.C."/>
            <person name="Lankhorst R.K."/>
            <person name="Mao L."/>
            <person name="Vogel A."/>
            <person name="Arsova B."/>
            <person name="Panstruga R."/>
            <person name="Fei Z."/>
            <person name="Rose J.K."/>
            <person name="Zamir D."/>
            <person name="Carrari F."/>
            <person name="Giovannoni J.J."/>
            <person name="Weigel D."/>
            <person name="Usadel B."/>
            <person name="Fernie A.R."/>
        </authorList>
    </citation>
    <scope>NUCLEOTIDE SEQUENCE [LARGE SCALE GENOMIC DNA]</scope>
    <source>
        <strain evidence="3">cv. LA0716</strain>
    </source>
</reference>
<dbReference type="InterPro" id="IPR035897">
    <property type="entry name" value="Toll_tir_struct_dom_sf"/>
</dbReference>
<feature type="domain" description="TIR" evidence="2">
    <location>
        <begin position="16"/>
        <end position="169"/>
    </location>
</feature>
<dbReference type="Gene3D" id="3.80.10.10">
    <property type="entry name" value="Ribonuclease Inhibitor"/>
    <property type="match status" value="1"/>
</dbReference>
<dbReference type="InterPro" id="IPR032675">
    <property type="entry name" value="LRR_dom_sf"/>
</dbReference>
<reference evidence="4" key="2">
    <citation type="submission" date="2025-08" db="UniProtKB">
        <authorList>
            <consortium name="RefSeq"/>
        </authorList>
    </citation>
    <scope>IDENTIFICATION</scope>
</reference>
<proteinExistence type="predicted"/>
<dbReference type="PANTHER" id="PTHR32009">
    <property type="entry name" value="TMV RESISTANCE PROTEIN N-LIKE"/>
    <property type="match status" value="1"/>
</dbReference>
<evidence type="ECO:0000313" key="4">
    <source>
        <dbReference type="RefSeq" id="XP_027771943.1"/>
    </source>
</evidence>
<gene>
    <name evidence="4" type="primary">LOC107016590</name>
</gene>
<dbReference type="SUPFAM" id="SSF52200">
    <property type="entry name" value="Toll/Interleukin receptor TIR domain"/>
    <property type="match status" value="1"/>
</dbReference>
<dbReference type="Proteomes" id="UP000694930">
    <property type="component" value="Chromosome 4"/>
</dbReference>
<sequence length="257" mass="29623">MHTLFVDGESSNSFQWRYNVFLSFSGEDTRKSFISHLKFRLCQVGISTFLDDEEVRKGEVISTKLEKAIELSRVSIVVFSKKYASSSWCLEELVKILECTEMLKKVVLPIFYGVDPSQVRKPVGYFDESLTRRFGVQRTQNWKTALTKAGHLSGWDFRNVVYRFVEMPRHLESLKVGGENLEGKRRSFGRRVHWIQSLSTSLSCVSLIYCGFSETDIPTDNGNLYNLTYLNLSGNSFPCLPFDFSELQWLCSLRLND</sequence>
<dbReference type="PROSITE" id="PS50104">
    <property type="entry name" value="TIR"/>
    <property type="match status" value="1"/>
</dbReference>
<dbReference type="SMART" id="SM00255">
    <property type="entry name" value="TIR"/>
    <property type="match status" value="1"/>
</dbReference>
<keyword evidence="3" id="KW-1185">Reference proteome</keyword>
<dbReference type="RefSeq" id="XP_027771943.1">
    <property type="nucleotide sequence ID" value="XM_027916142.1"/>
</dbReference>
<protein>
    <submittedName>
        <fullName evidence="4">Disease resistance protein RML1B-like isoform X1</fullName>
    </submittedName>
</protein>